<evidence type="ECO:0000313" key="8">
    <source>
        <dbReference type="EMBL" id="PVU96404.1"/>
    </source>
</evidence>
<dbReference type="InterPro" id="IPR036322">
    <property type="entry name" value="WD40_repeat_dom_sf"/>
</dbReference>
<dbReference type="Gene3D" id="2.130.10.10">
    <property type="entry name" value="YVTN repeat-like/Quinoprotein amine dehydrogenase"/>
    <property type="match status" value="1"/>
</dbReference>
<comment type="subcellular location">
    <subcellularLocation>
        <location evidence="1">Nucleus</location>
    </subcellularLocation>
</comment>
<dbReference type="GO" id="GO:0006400">
    <property type="term" value="P:tRNA modification"/>
    <property type="evidence" value="ECO:0007669"/>
    <property type="project" value="TreeGrafter"/>
</dbReference>
<keyword evidence="2 6" id="KW-0853">WD repeat</keyword>
<dbReference type="InterPro" id="IPR028884">
    <property type="entry name" value="Trm82"/>
</dbReference>
<evidence type="ECO:0000256" key="1">
    <source>
        <dbReference type="ARBA" id="ARBA00004123"/>
    </source>
</evidence>
<keyword evidence="3" id="KW-0819">tRNA processing</keyword>
<dbReference type="SMART" id="SM00320">
    <property type="entry name" value="WD40"/>
    <property type="match status" value="2"/>
</dbReference>
<comment type="caution">
    <text evidence="8">The sequence shown here is derived from an EMBL/GenBank/DDBJ whole genome shotgun (WGS) entry which is preliminary data.</text>
</comment>
<dbReference type="EMBL" id="MBFR01000033">
    <property type="protein sequence ID" value="PVU96404.1"/>
    <property type="molecule type" value="Genomic_DNA"/>
</dbReference>
<dbReference type="GO" id="GO:0005634">
    <property type="term" value="C:nucleus"/>
    <property type="evidence" value="ECO:0007669"/>
    <property type="project" value="UniProtKB-SubCell"/>
</dbReference>
<name>A0A2T9YVT9_9FUNG</name>
<evidence type="ECO:0000256" key="6">
    <source>
        <dbReference type="PROSITE-ProRule" id="PRU00221"/>
    </source>
</evidence>
<keyword evidence="4" id="KW-0677">Repeat</keyword>
<dbReference type="STRING" id="133385.A0A2T9YVT9"/>
<feature type="compositionally biased region" description="Basic and acidic residues" evidence="7">
    <location>
        <begin position="59"/>
        <end position="88"/>
    </location>
</feature>
<dbReference type="Proteomes" id="UP000245383">
    <property type="component" value="Unassembled WGS sequence"/>
</dbReference>
<dbReference type="GO" id="GO:0036265">
    <property type="term" value="P:RNA (guanine-N7)-methylation"/>
    <property type="evidence" value="ECO:0007669"/>
    <property type="project" value="InterPro"/>
</dbReference>
<keyword evidence="9" id="KW-1185">Reference proteome</keyword>
<dbReference type="OrthoDB" id="339900at2759"/>
<sequence length="429" mass="48155">MQISHVETLGAQVVMCFGSEFSVYNSLENKLIASTSNNDQDAFQILYPDWDQLVQQQEKQGEQKNVEQQDKQEHQEKQEKKEHVEQQEQLKSQKPKAGRNQRSVNADNFNIRSIASSIDNKLFAIITENKKLVVYDAETWKLLADKFGDAMQYRLCDKNDEFKPVTILGHISILTDIKVALETNSGDNGTVVNREIIVSSDRDEKIRLSYYPNSYNIKGYCMGHTEFVTCLEIPKFAPQVIISGAGDSTCRVWDINSGKNLQTINLLQQLSSLNHGNKKEFGVLSVVSSKNGSTSADSAQPNLVAVIVENVAAVLIYEYNKADMDNSQSPLKLVCLHELPKNNVPVSVCFDNQDHLWVSFAMDTSNLASSLVSVYKYDISSTSLVLAEPTNSSLTTFQTKEIESLPSPTSIFEWGRKSYVRGHNDDDME</sequence>
<evidence type="ECO:0000256" key="5">
    <source>
        <dbReference type="ARBA" id="ARBA00023242"/>
    </source>
</evidence>
<evidence type="ECO:0000256" key="7">
    <source>
        <dbReference type="SAM" id="MobiDB-lite"/>
    </source>
</evidence>
<dbReference type="PANTHER" id="PTHR16288:SF0">
    <property type="entry name" value="TRNA (GUANINE-N(7)-)-METHYLTRANSFERASE NON-CATALYTIC SUBUNIT WDR4"/>
    <property type="match status" value="1"/>
</dbReference>
<feature type="region of interest" description="Disordered" evidence="7">
    <location>
        <begin position="57"/>
        <end position="104"/>
    </location>
</feature>
<dbReference type="AlphaFoldDB" id="A0A2T9YVT9"/>
<dbReference type="InterPro" id="IPR015943">
    <property type="entry name" value="WD40/YVTN_repeat-like_dom_sf"/>
</dbReference>
<dbReference type="Pfam" id="PF00400">
    <property type="entry name" value="WD40"/>
    <property type="match status" value="1"/>
</dbReference>
<dbReference type="SUPFAM" id="SSF50978">
    <property type="entry name" value="WD40 repeat-like"/>
    <property type="match status" value="1"/>
</dbReference>
<evidence type="ECO:0000313" key="9">
    <source>
        <dbReference type="Proteomes" id="UP000245383"/>
    </source>
</evidence>
<dbReference type="InterPro" id="IPR001680">
    <property type="entry name" value="WD40_rpt"/>
</dbReference>
<evidence type="ECO:0000256" key="4">
    <source>
        <dbReference type="ARBA" id="ARBA00022737"/>
    </source>
</evidence>
<feature type="repeat" description="WD" evidence="6">
    <location>
        <begin position="221"/>
        <end position="263"/>
    </location>
</feature>
<dbReference type="PROSITE" id="PS50082">
    <property type="entry name" value="WD_REPEATS_2"/>
    <property type="match status" value="1"/>
</dbReference>
<protein>
    <submittedName>
        <fullName evidence="8">Uncharacterized protein</fullName>
    </submittedName>
</protein>
<keyword evidence="5" id="KW-0539">Nucleus</keyword>
<reference evidence="8 9" key="1">
    <citation type="journal article" date="2018" name="MBio">
        <title>Comparative Genomics Reveals the Core Gene Toolbox for the Fungus-Insect Symbiosis.</title>
        <authorList>
            <person name="Wang Y."/>
            <person name="Stata M."/>
            <person name="Wang W."/>
            <person name="Stajich J.E."/>
            <person name="White M.M."/>
            <person name="Moncalvo J.M."/>
        </authorList>
    </citation>
    <scope>NUCLEOTIDE SEQUENCE [LARGE SCALE GENOMIC DNA]</scope>
    <source>
        <strain evidence="8 9">SWE-8-4</strain>
    </source>
</reference>
<organism evidence="8 9">
    <name type="scientific">Smittium simulii</name>
    <dbReference type="NCBI Taxonomy" id="133385"/>
    <lineage>
        <taxon>Eukaryota</taxon>
        <taxon>Fungi</taxon>
        <taxon>Fungi incertae sedis</taxon>
        <taxon>Zoopagomycota</taxon>
        <taxon>Kickxellomycotina</taxon>
        <taxon>Harpellomycetes</taxon>
        <taxon>Harpellales</taxon>
        <taxon>Legeriomycetaceae</taxon>
        <taxon>Smittium</taxon>
    </lineage>
</organism>
<dbReference type="GO" id="GO:0005829">
    <property type="term" value="C:cytosol"/>
    <property type="evidence" value="ECO:0007669"/>
    <property type="project" value="TreeGrafter"/>
</dbReference>
<evidence type="ECO:0000256" key="2">
    <source>
        <dbReference type="ARBA" id="ARBA00022574"/>
    </source>
</evidence>
<accession>A0A2T9YVT9</accession>
<gene>
    <name evidence="8" type="ORF">BB561_001189</name>
</gene>
<dbReference type="InterPro" id="IPR019775">
    <property type="entry name" value="WD40_repeat_CS"/>
</dbReference>
<dbReference type="PROSITE" id="PS00678">
    <property type="entry name" value="WD_REPEATS_1"/>
    <property type="match status" value="1"/>
</dbReference>
<proteinExistence type="predicted"/>
<evidence type="ECO:0000256" key="3">
    <source>
        <dbReference type="ARBA" id="ARBA00022694"/>
    </source>
</evidence>
<dbReference type="PANTHER" id="PTHR16288">
    <property type="entry name" value="WD40 REPEAT PROTEIN 4"/>
    <property type="match status" value="1"/>
</dbReference>
<dbReference type="GO" id="GO:0043527">
    <property type="term" value="C:tRNA methyltransferase complex"/>
    <property type="evidence" value="ECO:0007669"/>
    <property type="project" value="TreeGrafter"/>
</dbReference>